<dbReference type="AlphaFoldDB" id="A0A1Z4MYI1"/>
<organism evidence="2 3">
    <name type="scientific">Tolypothrix tenuis PCC 7101</name>
    <dbReference type="NCBI Taxonomy" id="231146"/>
    <lineage>
        <taxon>Bacteria</taxon>
        <taxon>Bacillati</taxon>
        <taxon>Cyanobacteriota</taxon>
        <taxon>Cyanophyceae</taxon>
        <taxon>Nostocales</taxon>
        <taxon>Tolypothrichaceae</taxon>
        <taxon>Tolypothrix</taxon>
    </lineage>
</organism>
<name>A0A1Z4MYI1_9CYAN</name>
<dbReference type="Proteomes" id="UP000218785">
    <property type="component" value="Chromosome"/>
</dbReference>
<proteinExistence type="predicted"/>
<accession>A0A1Z4MYI1</accession>
<protein>
    <submittedName>
        <fullName evidence="2">Uncharacterized protein</fullName>
    </submittedName>
</protein>
<evidence type="ECO:0000313" key="3">
    <source>
        <dbReference type="Proteomes" id="UP000218785"/>
    </source>
</evidence>
<sequence length="121" mass="12974">MKRDWLIMDKQILSLAIAVPTILLSALPSLANPVKLNQVEIQNLPITSVNPSENPVPVEGATTNPIDNVIVPGPNGVQPKGPKGPRPPRRDEFFNINNVLSQPGANVNPAVVNQNQSTPGY</sequence>
<keyword evidence="3" id="KW-1185">Reference proteome</keyword>
<evidence type="ECO:0000256" key="1">
    <source>
        <dbReference type="SAM" id="MobiDB-lite"/>
    </source>
</evidence>
<reference evidence="2 3" key="1">
    <citation type="submission" date="2017-06" db="EMBL/GenBank/DDBJ databases">
        <title>Genome sequencing of cyanobaciteial culture collection at National Institute for Environmental Studies (NIES).</title>
        <authorList>
            <person name="Hirose Y."/>
            <person name="Shimura Y."/>
            <person name="Fujisawa T."/>
            <person name="Nakamura Y."/>
            <person name="Kawachi M."/>
        </authorList>
    </citation>
    <scope>NUCLEOTIDE SEQUENCE [LARGE SCALE GENOMIC DNA]</scope>
    <source>
        <strain evidence="2 3">NIES-37</strain>
    </source>
</reference>
<evidence type="ECO:0000313" key="2">
    <source>
        <dbReference type="EMBL" id="BAY98555.1"/>
    </source>
</evidence>
<gene>
    <name evidence="2" type="ORF">NIES37_25060</name>
</gene>
<feature type="region of interest" description="Disordered" evidence="1">
    <location>
        <begin position="47"/>
        <end position="121"/>
    </location>
</feature>
<feature type="compositionally biased region" description="Low complexity" evidence="1">
    <location>
        <begin position="102"/>
        <end position="121"/>
    </location>
</feature>
<dbReference type="EMBL" id="AP018248">
    <property type="protein sequence ID" value="BAY98555.1"/>
    <property type="molecule type" value="Genomic_DNA"/>
</dbReference>
<dbReference type="KEGG" id="ttq:NIES37_25060"/>